<sequence>VTDVDSGEAVFQTPATLAGTYGTFTFNTTTGAWTYAANNSQAAIQSLGAGQSLTDSITVKSADGTASQVISVTINGTNDVPVIQGGAAGSVIEAGGVNNAIVGSPTTSGTLFVIDTDAGQSTFQGVAPASLNGTYGTFTFNAATGAWTYALDNSKAATQALTAGQIVHDKLTVTSLDGSATKAIDVTVTGANDTAAITGTATGTMTEDVAVTSGNLTASGNLAVTDVDSGEAVFQTPAALAGTYGTFTFNTTTGAWTYAANNAQSAIQSLGVGQSLTDSITVKSADGTASQVISVTINGTNDVPVAVADTAAVKEDTTLTATGNVITSAPGRDTDADATDSLTVTGVASGTPALAPVGAVGTAVVGTYGTLTLNNDGTYNYVLNNGSTAVQNLIAGQVVNDLFTYTISDGHGGSATTTLTVAVTGTQDLTAGTPSVVNVTATGLNGEYYGYNESATPGAGYRTHSDDGTATFGNHLVAGNLNSVEDMYAIINGRNALGGGTNNLVGTSATATTNVADVTFKARTLDYGFNPTVNSALGSNSNVAPGTALPAGDGNASSTTRGLSNFLDQDQPTGMVQIGAGNTGGTSGLGKTTDAAVRLSGQMYVQHGSYDFRVTADDGFRLNVAGQTLLEYDGNQGPTTRIFTNVQLGDLNGGLQAFELLYWEQGGNSRLRIEYKPSGDPAASYQVMGLTNTALFTSESAPTLTDPRIQDLVYDAVSGSWQLRTGSILDGDASNNTITGGASRDWLTGGAGDDTLNGNGGADVLDGGSGNDVLNGGAGNDILTGGSGTNTLTGGTGDDTYRLTTGNDTLVENASEGTDTVILDSTYYAAHPAVTTFTLAANFENLTAEGTFAINLTGNAANNRIEGNSANNVIDGGAGNDYIIGGGGNDTLTGGSGSDVFAWRLADAGPTGSPASDTITDFTYGGGYSNVQSGTAGVPTGGGDVLDLRDLLQGEHTSSGNTGNAASAVEISNLLNYIDVQISGANTILHISKNGGFTGGTFNAAAEDQTITLQGVNLYTATGVTAGDESTLLKTLIKNGTLVVD</sequence>
<dbReference type="PANTHER" id="PTHR38340">
    <property type="entry name" value="S-LAYER PROTEIN"/>
    <property type="match status" value="1"/>
</dbReference>
<reference evidence="4 5" key="1">
    <citation type="submission" date="2020-08" db="EMBL/GenBank/DDBJ databases">
        <title>Genomic Encyclopedia of Type Strains, Phase IV (KMG-IV): sequencing the most valuable type-strain genomes for metagenomic binning, comparative biology and taxonomic classification.</title>
        <authorList>
            <person name="Goeker M."/>
        </authorList>
    </citation>
    <scope>NUCLEOTIDE SEQUENCE [LARGE SCALE GENOMIC DNA]</scope>
    <source>
        <strain evidence="4 5">DSM 106739</strain>
    </source>
</reference>
<proteinExistence type="predicted"/>
<dbReference type="InterPro" id="IPR050557">
    <property type="entry name" value="RTX_toxin/Mannuronan_C5-epim"/>
</dbReference>
<name>A0A840BUT6_9RHOO</name>
<dbReference type="PRINTS" id="PR00313">
    <property type="entry name" value="CABNDNGRPT"/>
</dbReference>
<dbReference type="AlphaFoldDB" id="A0A840BUT6"/>
<dbReference type="InterPro" id="IPR001343">
    <property type="entry name" value="Hemolysn_Ca-bd"/>
</dbReference>
<evidence type="ECO:0000313" key="4">
    <source>
        <dbReference type="EMBL" id="MBB4014566.1"/>
    </source>
</evidence>
<dbReference type="Pfam" id="PF17803">
    <property type="entry name" value="Cadherin_4"/>
    <property type="match status" value="3"/>
</dbReference>
<dbReference type="NCBIfam" id="TIGR03661">
    <property type="entry name" value="T1SS_VCA0849"/>
    <property type="match status" value="1"/>
</dbReference>
<feature type="domain" description="RapA2 cadherin-like" evidence="3">
    <location>
        <begin position="292"/>
        <end position="381"/>
    </location>
</feature>
<dbReference type="InterPro" id="IPR013783">
    <property type="entry name" value="Ig-like_fold"/>
</dbReference>
<feature type="domain" description="RapA2 cadherin-like" evidence="3">
    <location>
        <begin position="184"/>
        <end position="258"/>
    </location>
</feature>
<feature type="domain" description="RapA2 cadherin-like" evidence="3">
    <location>
        <begin position="69"/>
        <end position="149"/>
    </location>
</feature>
<dbReference type="Gene3D" id="2.60.40.10">
    <property type="entry name" value="Immunoglobulins"/>
    <property type="match status" value="4"/>
</dbReference>
<comment type="caution">
    <text evidence="4">The sequence shown here is derived from an EMBL/GenBank/DDBJ whole genome shotgun (WGS) entry which is preliminary data.</text>
</comment>
<dbReference type="Gene3D" id="2.150.10.10">
    <property type="entry name" value="Serralysin-like metalloprotease, C-terminal"/>
    <property type="match status" value="2"/>
</dbReference>
<dbReference type="PANTHER" id="PTHR38340:SF1">
    <property type="entry name" value="S-LAYER PROTEIN"/>
    <property type="match status" value="1"/>
</dbReference>
<protein>
    <submittedName>
        <fullName evidence="4">VCBS repeat-containing protein</fullName>
    </submittedName>
</protein>
<accession>A0A840BUT6</accession>
<keyword evidence="5" id="KW-1185">Reference proteome</keyword>
<evidence type="ECO:0000313" key="5">
    <source>
        <dbReference type="Proteomes" id="UP000561045"/>
    </source>
</evidence>
<keyword evidence="2" id="KW-0964">Secreted</keyword>
<evidence type="ECO:0000256" key="1">
    <source>
        <dbReference type="ARBA" id="ARBA00004613"/>
    </source>
</evidence>
<dbReference type="RefSeq" id="WP_183637317.1">
    <property type="nucleotide sequence ID" value="NZ_JACIET010000003.1"/>
</dbReference>
<evidence type="ECO:0000256" key="2">
    <source>
        <dbReference type="ARBA" id="ARBA00022525"/>
    </source>
</evidence>
<comment type="subcellular location">
    <subcellularLocation>
        <location evidence="1">Secreted</location>
    </subcellularLocation>
</comment>
<dbReference type="Proteomes" id="UP000561045">
    <property type="component" value="Unassembled WGS sequence"/>
</dbReference>
<dbReference type="InterPro" id="IPR010221">
    <property type="entry name" value="VCBS_dom"/>
</dbReference>
<dbReference type="GO" id="GO:0005576">
    <property type="term" value="C:extracellular region"/>
    <property type="evidence" value="ECO:0007669"/>
    <property type="project" value="UniProtKB-SubCell"/>
</dbReference>
<feature type="non-terminal residue" evidence="4">
    <location>
        <position position="1"/>
    </location>
</feature>
<dbReference type="PROSITE" id="PS00330">
    <property type="entry name" value="HEMOLYSIN_CALCIUM"/>
    <property type="match status" value="3"/>
</dbReference>
<gene>
    <name evidence="4" type="ORF">GGR36_003922</name>
</gene>
<dbReference type="GO" id="GO:0005509">
    <property type="term" value="F:calcium ion binding"/>
    <property type="evidence" value="ECO:0007669"/>
    <property type="project" value="InterPro"/>
</dbReference>
<organism evidence="4 5">
    <name type="scientific">Niveibacterium umoris</name>
    <dbReference type="NCBI Taxonomy" id="1193620"/>
    <lineage>
        <taxon>Bacteria</taxon>
        <taxon>Pseudomonadati</taxon>
        <taxon>Pseudomonadota</taxon>
        <taxon>Betaproteobacteria</taxon>
        <taxon>Rhodocyclales</taxon>
        <taxon>Rhodocyclaceae</taxon>
        <taxon>Niveibacterium</taxon>
    </lineage>
</organism>
<dbReference type="EMBL" id="JACIET010000003">
    <property type="protein sequence ID" value="MBB4014566.1"/>
    <property type="molecule type" value="Genomic_DNA"/>
</dbReference>
<dbReference type="InterPro" id="IPR019960">
    <property type="entry name" value="T1SS_VCA0849"/>
</dbReference>
<dbReference type="NCBIfam" id="TIGR01965">
    <property type="entry name" value="VCBS_repeat"/>
    <property type="match status" value="4"/>
</dbReference>
<dbReference type="SUPFAM" id="SSF51120">
    <property type="entry name" value="beta-Roll"/>
    <property type="match status" value="2"/>
</dbReference>
<evidence type="ECO:0000259" key="3">
    <source>
        <dbReference type="Pfam" id="PF17803"/>
    </source>
</evidence>
<dbReference type="Pfam" id="PF00353">
    <property type="entry name" value="HemolysinCabind"/>
    <property type="match status" value="2"/>
</dbReference>
<dbReference type="InterPro" id="IPR011049">
    <property type="entry name" value="Serralysin-like_metalloprot_C"/>
</dbReference>
<dbReference type="InterPro" id="IPR018511">
    <property type="entry name" value="Hemolysin-typ_Ca-bd_CS"/>
</dbReference>
<dbReference type="InterPro" id="IPR040853">
    <property type="entry name" value="RapA2_cadherin-like"/>
</dbReference>